<keyword evidence="10" id="KW-1185">Reference proteome</keyword>
<dbReference type="RefSeq" id="WP_346172654.1">
    <property type="nucleotide sequence ID" value="NZ_BAAASD010000001.1"/>
</dbReference>
<evidence type="ECO:0000259" key="8">
    <source>
        <dbReference type="PROSITE" id="PS50928"/>
    </source>
</evidence>
<feature type="transmembrane region" description="Helical" evidence="7">
    <location>
        <begin position="103"/>
        <end position="123"/>
    </location>
</feature>
<evidence type="ECO:0000256" key="1">
    <source>
        <dbReference type="ARBA" id="ARBA00004651"/>
    </source>
</evidence>
<evidence type="ECO:0000313" key="10">
    <source>
        <dbReference type="Proteomes" id="UP001500253"/>
    </source>
</evidence>
<gene>
    <name evidence="9" type="ORF">GCM10010246_03150</name>
</gene>
<dbReference type="Proteomes" id="UP001500253">
    <property type="component" value="Unassembled WGS sequence"/>
</dbReference>
<comment type="caution">
    <text evidence="9">The sequence shown here is derived from an EMBL/GenBank/DDBJ whole genome shotgun (WGS) entry which is preliminary data.</text>
</comment>
<evidence type="ECO:0000313" key="9">
    <source>
        <dbReference type="EMBL" id="GAA2325354.1"/>
    </source>
</evidence>
<name>A0ABN3FA34_9ACTN</name>
<evidence type="ECO:0000256" key="3">
    <source>
        <dbReference type="ARBA" id="ARBA00022475"/>
    </source>
</evidence>
<dbReference type="Gene3D" id="1.10.3720.10">
    <property type="entry name" value="MetI-like"/>
    <property type="match status" value="1"/>
</dbReference>
<dbReference type="SUPFAM" id="SSF160964">
    <property type="entry name" value="MalF N-terminal region-like"/>
    <property type="match status" value="1"/>
</dbReference>
<feature type="transmembrane region" description="Helical" evidence="7">
    <location>
        <begin position="151"/>
        <end position="178"/>
    </location>
</feature>
<dbReference type="InterPro" id="IPR035906">
    <property type="entry name" value="MetI-like_sf"/>
</dbReference>
<dbReference type="PROSITE" id="PS50928">
    <property type="entry name" value="ABC_TM1"/>
    <property type="match status" value="1"/>
</dbReference>
<evidence type="ECO:0000256" key="7">
    <source>
        <dbReference type="RuleBase" id="RU363032"/>
    </source>
</evidence>
<protein>
    <submittedName>
        <fullName evidence="9">Sugar ABC transporter permease</fullName>
    </submittedName>
</protein>
<dbReference type="PANTHER" id="PTHR30193">
    <property type="entry name" value="ABC TRANSPORTER PERMEASE PROTEIN"/>
    <property type="match status" value="1"/>
</dbReference>
<dbReference type="InterPro" id="IPR051393">
    <property type="entry name" value="ABC_transporter_permease"/>
</dbReference>
<comment type="subcellular location">
    <subcellularLocation>
        <location evidence="1 7">Cell membrane</location>
        <topology evidence="1 7">Multi-pass membrane protein</topology>
    </subcellularLocation>
</comment>
<feature type="transmembrane region" description="Helical" evidence="7">
    <location>
        <begin position="65"/>
        <end position="91"/>
    </location>
</feature>
<keyword evidence="5 7" id="KW-1133">Transmembrane helix</keyword>
<proteinExistence type="inferred from homology"/>
<organism evidence="9 10">
    <name type="scientific">Streptomyces cuspidosporus</name>
    <dbReference type="NCBI Taxonomy" id="66882"/>
    <lineage>
        <taxon>Bacteria</taxon>
        <taxon>Bacillati</taxon>
        <taxon>Actinomycetota</taxon>
        <taxon>Actinomycetes</taxon>
        <taxon>Kitasatosporales</taxon>
        <taxon>Streptomycetaceae</taxon>
        <taxon>Streptomyces</taxon>
    </lineage>
</organism>
<feature type="transmembrane region" description="Helical" evidence="7">
    <location>
        <begin position="199"/>
        <end position="220"/>
    </location>
</feature>
<sequence length="291" mass="32360">MRYHRSYTPWLLVTPALAFLAVFSLWPAVNTVVLSFTNVHKLTGGHFIGFRNYTLMLQDPALKDAIVNTLLFMVICVPLLTFLPLLLALLVERALPFMGFFRTVFYFPVIASAVTVALIWQWILDDRGLANQFAQQVGIVHRTIPFLEDRWLLLFSAIALTVWKGLGYYMVLYLSALGNVRRELHEAAAVDGAGRLRRFWHVTVPGVRGTMLLIAILIGVNSMRVFTELYVLGGRDGGIGGQNVSLVMLVQQAASGPDGRLGYASALSVFLFVLTIGPLLVLARVNRRNQA</sequence>
<dbReference type="EMBL" id="BAAASD010000001">
    <property type="protein sequence ID" value="GAA2325354.1"/>
    <property type="molecule type" value="Genomic_DNA"/>
</dbReference>
<reference evidence="9 10" key="1">
    <citation type="journal article" date="2019" name="Int. J. Syst. Evol. Microbiol.">
        <title>The Global Catalogue of Microorganisms (GCM) 10K type strain sequencing project: providing services to taxonomists for standard genome sequencing and annotation.</title>
        <authorList>
            <consortium name="The Broad Institute Genomics Platform"/>
            <consortium name="The Broad Institute Genome Sequencing Center for Infectious Disease"/>
            <person name="Wu L."/>
            <person name="Ma J."/>
        </authorList>
    </citation>
    <scope>NUCLEOTIDE SEQUENCE [LARGE SCALE GENOMIC DNA]</scope>
    <source>
        <strain evidence="9 10">JCM 4316</strain>
    </source>
</reference>
<keyword evidence="6 7" id="KW-0472">Membrane</keyword>
<feature type="transmembrane region" description="Helical" evidence="7">
    <location>
        <begin position="261"/>
        <end position="283"/>
    </location>
</feature>
<dbReference type="CDD" id="cd06261">
    <property type="entry name" value="TM_PBP2"/>
    <property type="match status" value="1"/>
</dbReference>
<evidence type="ECO:0000256" key="5">
    <source>
        <dbReference type="ARBA" id="ARBA00022989"/>
    </source>
</evidence>
<evidence type="ECO:0000256" key="6">
    <source>
        <dbReference type="ARBA" id="ARBA00023136"/>
    </source>
</evidence>
<dbReference type="SUPFAM" id="SSF161098">
    <property type="entry name" value="MetI-like"/>
    <property type="match status" value="1"/>
</dbReference>
<feature type="transmembrane region" description="Helical" evidence="7">
    <location>
        <begin position="7"/>
        <end position="29"/>
    </location>
</feature>
<dbReference type="PANTHER" id="PTHR30193:SF44">
    <property type="entry name" value="LACTOSE TRANSPORT SYSTEM PERMEASE PROTEIN LACF"/>
    <property type="match status" value="1"/>
</dbReference>
<accession>A0ABN3FA34</accession>
<dbReference type="Pfam" id="PF00528">
    <property type="entry name" value="BPD_transp_1"/>
    <property type="match status" value="1"/>
</dbReference>
<evidence type="ECO:0000256" key="2">
    <source>
        <dbReference type="ARBA" id="ARBA00022448"/>
    </source>
</evidence>
<keyword evidence="2 7" id="KW-0813">Transport</keyword>
<feature type="domain" description="ABC transmembrane type-1" evidence="8">
    <location>
        <begin position="66"/>
        <end position="282"/>
    </location>
</feature>
<evidence type="ECO:0000256" key="4">
    <source>
        <dbReference type="ARBA" id="ARBA00022692"/>
    </source>
</evidence>
<keyword evidence="4 7" id="KW-0812">Transmembrane</keyword>
<keyword evidence="3" id="KW-1003">Cell membrane</keyword>
<comment type="similarity">
    <text evidence="7">Belongs to the binding-protein-dependent transport system permease family.</text>
</comment>
<dbReference type="InterPro" id="IPR000515">
    <property type="entry name" value="MetI-like"/>
</dbReference>